<protein>
    <recommendedName>
        <fullName evidence="11">Planctomycete cytochrome C</fullName>
    </recommendedName>
</protein>
<feature type="domain" description="DUF1585" evidence="3">
    <location>
        <begin position="749"/>
        <end position="822"/>
    </location>
</feature>
<evidence type="ECO:0000259" key="5">
    <source>
        <dbReference type="Pfam" id="PF07627"/>
    </source>
</evidence>
<name>A0A517PBR9_9PLAN</name>
<dbReference type="Pfam" id="PF07626">
    <property type="entry name" value="PSD3"/>
    <property type="match status" value="1"/>
</dbReference>
<dbReference type="InterPro" id="IPR013039">
    <property type="entry name" value="DUF1588"/>
</dbReference>
<dbReference type="InterPro" id="IPR013043">
    <property type="entry name" value="DUF1595"/>
</dbReference>
<gene>
    <name evidence="9" type="ORF">CA12_29060</name>
</gene>
<reference evidence="9 10" key="1">
    <citation type="submission" date="2019-02" db="EMBL/GenBank/DDBJ databases">
        <title>Deep-cultivation of Planctomycetes and their phenomic and genomic characterization uncovers novel biology.</title>
        <authorList>
            <person name="Wiegand S."/>
            <person name="Jogler M."/>
            <person name="Boedeker C."/>
            <person name="Pinto D."/>
            <person name="Vollmers J."/>
            <person name="Rivas-Marin E."/>
            <person name="Kohn T."/>
            <person name="Peeters S.H."/>
            <person name="Heuer A."/>
            <person name="Rast P."/>
            <person name="Oberbeckmann S."/>
            <person name="Bunk B."/>
            <person name="Jeske O."/>
            <person name="Meyerdierks A."/>
            <person name="Storesund J.E."/>
            <person name="Kallscheuer N."/>
            <person name="Luecker S."/>
            <person name="Lage O.M."/>
            <person name="Pohl T."/>
            <person name="Merkel B.J."/>
            <person name="Hornburger P."/>
            <person name="Mueller R.-W."/>
            <person name="Bruemmer F."/>
            <person name="Labrenz M."/>
            <person name="Spormann A.M."/>
            <person name="Op den Camp H."/>
            <person name="Overmann J."/>
            <person name="Amann R."/>
            <person name="Jetten M.S.M."/>
            <person name="Mascher T."/>
            <person name="Medema M.H."/>
            <person name="Devos D.P."/>
            <person name="Kaster A.-K."/>
            <person name="Ovreas L."/>
            <person name="Rohde M."/>
            <person name="Galperin M.Y."/>
            <person name="Jogler C."/>
        </authorList>
    </citation>
    <scope>NUCLEOTIDE SEQUENCE [LARGE SCALE GENOMIC DNA]</scope>
    <source>
        <strain evidence="9 10">CA12</strain>
    </source>
</reference>
<dbReference type="InterPro" id="IPR013036">
    <property type="entry name" value="DUF1587"/>
</dbReference>
<evidence type="ECO:0000259" key="3">
    <source>
        <dbReference type="Pfam" id="PF07624"/>
    </source>
</evidence>
<evidence type="ECO:0000259" key="6">
    <source>
        <dbReference type="Pfam" id="PF07631"/>
    </source>
</evidence>
<feature type="chain" id="PRO_5021867359" description="Planctomycete cytochrome C" evidence="2">
    <location>
        <begin position="33"/>
        <end position="825"/>
    </location>
</feature>
<dbReference type="Pfam" id="PF07631">
    <property type="entry name" value="PSD4"/>
    <property type="match status" value="1"/>
</dbReference>
<evidence type="ECO:0000313" key="9">
    <source>
        <dbReference type="EMBL" id="QDT16799.1"/>
    </source>
</evidence>
<dbReference type="KEGG" id="acaf:CA12_29060"/>
<feature type="domain" description="DUF1595" evidence="8">
    <location>
        <begin position="409"/>
        <end position="467"/>
    </location>
</feature>
<feature type="domain" description="DUF1587" evidence="4">
    <location>
        <begin position="134"/>
        <end position="196"/>
    </location>
</feature>
<evidence type="ECO:0000259" key="8">
    <source>
        <dbReference type="Pfam" id="PF07637"/>
    </source>
</evidence>
<dbReference type="InterPro" id="IPR013042">
    <property type="entry name" value="DUF1592"/>
</dbReference>
<dbReference type="Pfam" id="PF07624">
    <property type="entry name" value="PSD2"/>
    <property type="match status" value="1"/>
</dbReference>
<dbReference type="EMBL" id="CP036265">
    <property type="protein sequence ID" value="QDT16799.1"/>
    <property type="molecule type" value="Genomic_DNA"/>
</dbReference>
<dbReference type="AlphaFoldDB" id="A0A517PBR9"/>
<dbReference type="Pfam" id="PF07635">
    <property type="entry name" value="PSCyt1"/>
    <property type="match status" value="1"/>
</dbReference>
<evidence type="ECO:0000259" key="7">
    <source>
        <dbReference type="Pfam" id="PF07635"/>
    </source>
</evidence>
<evidence type="ECO:0000259" key="4">
    <source>
        <dbReference type="Pfam" id="PF07626"/>
    </source>
</evidence>
<dbReference type="InterPro" id="IPR011478">
    <property type="entry name" value="DUF1585"/>
</dbReference>
<dbReference type="Proteomes" id="UP000318741">
    <property type="component" value="Chromosome"/>
</dbReference>
<evidence type="ECO:0008006" key="11">
    <source>
        <dbReference type="Google" id="ProtNLM"/>
    </source>
</evidence>
<keyword evidence="2" id="KW-0732">Signal</keyword>
<dbReference type="InterPro" id="IPR011429">
    <property type="entry name" value="Cyt_c_Planctomycete-type"/>
</dbReference>
<feature type="region of interest" description="Disordered" evidence="1">
    <location>
        <begin position="383"/>
        <end position="404"/>
    </location>
</feature>
<feature type="signal peptide" evidence="2">
    <location>
        <begin position="1"/>
        <end position="32"/>
    </location>
</feature>
<keyword evidence="10" id="KW-1185">Reference proteome</keyword>
<sequence precursor="true">MPPFGSTEPRRAARRFVPLAVVFLLSSLELRAAAAAAPEVGAMRSFLEANCSDCHANGATEGGFELSSLPDEPTVHDAGRWDRVYDRIQGGEMPPADYGPLDRGESRDFLFDLSRWLSTQQSVEISEKGRSRGRRLTALQLERTLQATLGIDVPLASLLPPDRRHHGFTTVTEGGLSHHDLAAHLEVVDAALEEAFDRARTPQAVWEKELSAKDLARTNPNRRCREPELYKEMAVSWSTRLVYVGRLPVTTARDGGGWHRLTFEAEALKAPKEGLWCTVRTGKLSSSAPTMQDVGTFLVTDQPKTYTFEAWLPEGDMFEVRPNDHRLKQGQTPGGQVGAGEMQPQNVAGLGLHKATLTRFHRGPSDEEVRALLFGDVETQWVKNEDRKKGQPSGWHEPKPRNPQGALSALMRQFADRAFRRSVDSASLAPYIADAQANLQAGQSFTEALRGGYRALLCSPRFIYHVEEPGELDGPALAARLAYFLTGGPPDAELAALGANGEITKDDVLRAQTERLLTEERHGVRGLERFVQDFAFEWLDLSELDATEVISLYPAFDPALQISMRDQTHALLRAMFAEDLSVTHVVDADFVFLNERLADQYDLPFTAKPTEWSPENGGLIRVPLPKDSPRGGLLTQGSILKHTADGAATSPILRGVWASERLLGITVPPPPENIPAVEPDTRGSTTIREQLAKHRADPSCASCHVKVDPVGFALESFDPAGAFRTDYMTRRGGKTVPRAPVDPSYEMPDGASFDDVVGFQKLATRRPDPLAANLASHLLTYATGAPVAFADRRAIDDVVWQARDADYGTRSLLHACIQSPLFRRK</sequence>
<feature type="domain" description="Cytochrome C Planctomycete-type" evidence="7">
    <location>
        <begin position="51"/>
        <end position="97"/>
    </location>
</feature>
<proteinExistence type="predicted"/>
<accession>A0A517PBR9</accession>
<evidence type="ECO:0000313" key="10">
    <source>
        <dbReference type="Proteomes" id="UP000318741"/>
    </source>
</evidence>
<feature type="domain" description="DUF1588" evidence="5">
    <location>
        <begin position="630"/>
        <end position="726"/>
    </location>
</feature>
<organism evidence="9 10">
    <name type="scientific">Alienimonas californiensis</name>
    <dbReference type="NCBI Taxonomy" id="2527989"/>
    <lineage>
        <taxon>Bacteria</taxon>
        <taxon>Pseudomonadati</taxon>
        <taxon>Planctomycetota</taxon>
        <taxon>Planctomycetia</taxon>
        <taxon>Planctomycetales</taxon>
        <taxon>Planctomycetaceae</taxon>
        <taxon>Alienimonas</taxon>
    </lineage>
</organism>
<evidence type="ECO:0000256" key="1">
    <source>
        <dbReference type="SAM" id="MobiDB-lite"/>
    </source>
</evidence>
<evidence type="ECO:0000256" key="2">
    <source>
        <dbReference type="SAM" id="SignalP"/>
    </source>
</evidence>
<dbReference type="Pfam" id="PF07627">
    <property type="entry name" value="PSCyt3"/>
    <property type="match status" value="1"/>
</dbReference>
<feature type="domain" description="DUF1592" evidence="6">
    <location>
        <begin position="474"/>
        <end position="603"/>
    </location>
</feature>
<dbReference type="Pfam" id="PF07637">
    <property type="entry name" value="PSD5"/>
    <property type="match status" value="1"/>
</dbReference>